<dbReference type="EMBL" id="GG685433">
    <property type="protein sequence ID" value="EEQ99743.1"/>
    <property type="molecule type" value="Genomic_DNA"/>
</dbReference>
<accession>C5LU47</accession>
<proteinExistence type="predicted"/>
<dbReference type="AlphaFoldDB" id="C5LU47"/>
<sequence length="94" mass="10527">MASVRVAEEEDSVVHHLGRMGVEERAPIHSISKGEGSTSRKAGASKEARKGRIRGHDTRKVFNTYGHDDDGLELSLLYGYPQQYLRECVFDHCP</sequence>
<protein>
    <submittedName>
        <fullName evidence="2">Uncharacterized protein</fullName>
    </submittedName>
</protein>
<feature type="compositionally biased region" description="Basic and acidic residues" evidence="1">
    <location>
        <begin position="44"/>
        <end position="55"/>
    </location>
</feature>
<feature type="region of interest" description="Disordered" evidence="1">
    <location>
        <begin position="24"/>
        <end position="55"/>
    </location>
</feature>
<gene>
    <name evidence="2" type="ORF">Pmar_PMAR020364</name>
</gene>
<name>C5LU47_PERM5</name>
<evidence type="ECO:0000256" key="1">
    <source>
        <dbReference type="SAM" id="MobiDB-lite"/>
    </source>
</evidence>
<dbReference type="GeneID" id="9051684"/>
<organism evidence="3">
    <name type="scientific">Perkinsus marinus (strain ATCC 50983 / TXsc)</name>
    <dbReference type="NCBI Taxonomy" id="423536"/>
    <lineage>
        <taxon>Eukaryota</taxon>
        <taxon>Sar</taxon>
        <taxon>Alveolata</taxon>
        <taxon>Perkinsozoa</taxon>
        <taxon>Perkinsea</taxon>
        <taxon>Perkinsida</taxon>
        <taxon>Perkinsidae</taxon>
        <taxon>Perkinsus</taxon>
    </lineage>
</organism>
<keyword evidence="3" id="KW-1185">Reference proteome</keyword>
<dbReference type="Proteomes" id="UP000007800">
    <property type="component" value="Unassembled WGS sequence"/>
</dbReference>
<dbReference type="RefSeq" id="XP_002767026.1">
    <property type="nucleotide sequence ID" value="XM_002766980.1"/>
</dbReference>
<dbReference type="InParanoid" id="C5LU47"/>
<evidence type="ECO:0000313" key="2">
    <source>
        <dbReference type="EMBL" id="EEQ99743.1"/>
    </source>
</evidence>
<reference evidence="2 3" key="1">
    <citation type="submission" date="2008-07" db="EMBL/GenBank/DDBJ databases">
        <authorList>
            <person name="El-Sayed N."/>
            <person name="Caler E."/>
            <person name="Inman J."/>
            <person name="Amedeo P."/>
            <person name="Hass B."/>
            <person name="Wortman J."/>
        </authorList>
    </citation>
    <scope>NUCLEOTIDE SEQUENCE [LARGE SCALE GENOMIC DNA]</scope>
    <source>
        <strain evidence="3">ATCC 50983 / TXsc</strain>
    </source>
</reference>
<evidence type="ECO:0000313" key="3">
    <source>
        <dbReference type="Proteomes" id="UP000007800"/>
    </source>
</evidence>